<comment type="caution">
    <text evidence="2">The sequence shown here is derived from an EMBL/GenBank/DDBJ whole genome shotgun (WGS) entry which is preliminary data.</text>
</comment>
<sequence length="370" mass="40763">MHEYNGASISNHGMPIWLNDIGGFGAVVDFFKNDKRHRRITLGTFERGCHEIYQCFKPSSFSSSALTGCKITPFPLTTPSSPTTLEHGRSGYHDNESTPSSLSSPLFYLSSPSHGVSICDSRTNTAVWRLKSSSWMGFHQTTSRSSYSRHLSRSSLSKPIYSIINPSSSSSTPLRSITSLCPLSSKHFGAVVNPSKFSSSIIICDVRTSSHPIVQSCDILSLTDQPVSSLPPKYCSQNKTYCMMKGISMTPLPLFCKQYVSTIKDVKESIEGSTATDRSSTKIHGSQSQDKTHITSSSVQTAIQSSIPSYSGIPSFTTPQFSKIFYRRDNVSDIMSLSSSIDPPCLSLSHLIHALGCFWLSWEDYNLLNR</sequence>
<gene>
    <name evidence="2" type="ORF">ADUPG1_010518</name>
</gene>
<evidence type="ECO:0000256" key="1">
    <source>
        <dbReference type="SAM" id="MobiDB-lite"/>
    </source>
</evidence>
<dbReference type="EMBL" id="BQXS01011604">
    <property type="protein sequence ID" value="GKT14594.1"/>
    <property type="molecule type" value="Genomic_DNA"/>
</dbReference>
<organism evidence="2 3">
    <name type="scientific">Aduncisulcus paluster</name>
    <dbReference type="NCBI Taxonomy" id="2918883"/>
    <lineage>
        <taxon>Eukaryota</taxon>
        <taxon>Metamonada</taxon>
        <taxon>Carpediemonas-like organisms</taxon>
        <taxon>Aduncisulcus</taxon>
    </lineage>
</organism>
<keyword evidence="3" id="KW-1185">Reference proteome</keyword>
<evidence type="ECO:0000313" key="2">
    <source>
        <dbReference type="EMBL" id="GKT14594.1"/>
    </source>
</evidence>
<proteinExistence type="predicted"/>
<reference evidence="2" key="1">
    <citation type="submission" date="2022-03" db="EMBL/GenBank/DDBJ databases">
        <title>Draft genome sequence of Aduncisulcus paluster, a free-living microaerophilic Fornicata.</title>
        <authorList>
            <person name="Yuyama I."/>
            <person name="Kume K."/>
            <person name="Tamura T."/>
            <person name="Inagaki Y."/>
            <person name="Hashimoto T."/>
        </authorList>
    </citation>
    <scope>NUCLEOTIDE SEQUENCE</scope>
    <source>
        <strain evidence="2">NY0171</strain>
    </source>
</reference>
<dbReference type="Proteomes" id="UP001057375">
    <property type="component" value="Unassembled WGS sequence"/>
</dbReference>
<evidence type="ECO:0000313" key="3">
    <source>
        <dbReference type="Proteomes" id="UP001057375"/>
    </source>
</evidence>
<name>A0ABQ5JX37_9EUKA</name>
<protein>
    <submittedName>
        <fullName evidence="2">Uncharacterized protein</fullName>
    </submittedName>
</protein>
<feature type="region of interest" description="Disordered" evidence="1">
    <location>
        <begin position="271"/>
        <end position="294"/>
    </location>
</feature>
<accession>A0ABQ5JX37</accession>